<feature type="domain" description="PIN" evidence="1">
    <location>
        <begin position="10"/>
        <end position="122"/>
    </location>
</feature>
<reference evidence="3 4" key="1">
    <citation type="journal article" date="2016" name="Int. J. Syst. Evol. Microbiol.">
        <title>Proposal of Mucilaginibacter phyllosphaerae sp. nov. isolated from the phyllosphere of Galium album.</title>
        <authorList>
            <person name="Aydogan E.L."/>
            <person name="Busse H.J."/>
            <person name="Moser G."/>
            <person name="Muller C."/>
            <person name="Kampfer P."/>
            <person name="Glaeser S.P."/>
        </authorList>
    </citation>
    <scope>NUCLEOTIDE SEQUENCE [LARGE SCALE GENOMIC DNA]</scope>
    <source>
        <strain evidence="3 4">PP-F2FG21</strain>
    </source>
</reference>
<evidence type="ECO:0000313" key="3">
    <source>
        <dbReference type="EMBL" id="TEW67403.1"/>
    </source>
</evidence>
<sequence>MKSMAYKVLFIDSDILLDTILIRQPHFNYSAEVVKLADNNAYTLCASVHSLLNIHYATKRAFNEALARQAILVLTERLNIIKEDAALIKQAAGSDFSDFEDAVQYYAAKSAGADAIITRNIKDYKQATIPVFTAEQFLRTL</sequence>
<evidence type="ECO:0000313" key="2">
    <source>
        <dbReference type="EMBL" id="MBB3968975.1"/>
    </source>
</evidence>
<dbReference type="InterPro" id="IPR029060">
    <property type="entry name" value="PIN-like_dom_sf"/>
</dbReference>
<protein>
    <submittedName>
        <fullName evidence="2">Nucleic acid-binding protein</fullName>
    </submittedName>
    <submittedName>
        <fullName evidence="3">PIN domain-containing protein</fullName>
    </submittedName>
</protein>
<accession>A0A4Y8AF97</accession>
<reference evidence="3" key="2">
    <citation type="submission" date="2019-03" db="EMBL/GenBank/DDBJ databases">
        <authorList>
            <person name="Yan Y.-Q."/>
            <person name="Du Z.-J."/>
        </authorList>
    </citation>
    <scope>NUCLEOTIDE SEQUENCE</scope>
    <source>
        <strain evidence="3">PP-F2FG21</strain>
    </source>
</reference>
<dbReference type="Proteomes" id="UP000297248">
    <property type="component" value="Unassembled WGS sequence"/>
</dbReference>
<dbReference type="EMBL" id="SNQG01000002">
    <property type="protein sequence ID" value="TEW67403.1"/>
    <property type="molecule type" value="Genomic_DNA"/>
</dbReference>
<evidence type="ECO:0000259" key="1">
    <source>
        <dbReference type="Pfam" id="PF13470"/>
    </source>
</evidence>
<dbReference type="Proteomes" id="UP000583101">
    <property type="component" value="Unassembled WGS sequence"/>
</dbReference>
<dbReference type="EMBL" id="JACIEG010000002">
    <property type="protein sequence ID" value="MBB3968975.1"/>
    <property type="molecule type" value="Genomic_DNA"/>
</dbReference>
<gene>
    <name evidence="3" type="ORF">E2R65_05285</name>
    <name evidence="2" type="ORF">GGR35_001567</name>
</gene>
<dbReference type="OrthoDB" id="1148871at2"/>
<dbReference type="InterPro" id="IPR002716">
    <property type="entry name" value="PIN_dom"/>
</dbReference>
<name>A0A4Y8AF97_9SPHI</name>
<dbReference type="RefSeq" id="WP_134335456.1">
    <property type="nucleotide sequence ID" value="NZ_BMCZ01000009.1"/>
</dbReference>
<dbReference type="Pfam" id="PF13470">
    <property type="entry name" value="PIN_3"/>
    <property type="match status" value="1"/>
</dbReference>
<dbReference type="SUPFAM" id="SSF88723">
    <property type="entry name" value="PIN domain-like"/>
    <property type="match status" value="1"/>
</dbReference>
<reference evidence="2 5" key="3">
    <citation type="submission" date="2020-08" db="EMBL/GenBank/DDBJ databases">
        <title>Genomic Encyclopedia of Type Strains, Phase IV (KMG-IV): sequencing the most valuable type-strain genomes for metagenomic binning, comparative biology and taxonomic classification.</title>
        <authorList>
            <person name="Goeker M."/>
        </authorList>
    </citation>
    <scope>NUCLEOTIDE SEQUENCE [LARGE SCALE GENOMIC DNA]</scope>
    <source>
        <strain evidence="2 5">DSM 100995</strain>
    </source>
</reference>
<proteinExistence type="predicted"/>
<dbReference type="AlphaFoldDB" id="A0A4Y8AF97"/>
<evidence type="ECO:0000313" key="5">
    <source>
        <dbReference type="Proteomes" id="UP000583101"/>
    </source>
</evidence>
<comment type="caution">
    <text evidence="3">The sequence shown here is derived from an EMBL/GenBank/DDBJ whole genome shotgun (WGS) entry which is preliminary data.</text>
</comment>
<keyword evidence="5" id="KW-1185">Reference proteome</keyword>
<organism evidence="3 4">
    <name type="scientific">Mucilaginibacter phyllosphaerae</name>
    <dbReference type="NCBI Taxonomy" id="1812349"/>
    <lineage>
        <taxon>Bacteria</taxon>
        <taxon>Pseudomonadati</taxon>
        <taxon>Bacteroidota</taxon>
        <taxon>Sphingobacteriia</taxon>
        <taxon>Sphingobacteriales</taxon>
        <taxon>Sphingobacteriaceae</taxon>
        <taxon>Mucilaginibacter</taxon>
    </lineage>
</organism>
<evidence type="ECO:0000313" key="4">
    <source>
        <dbReference type="Proteomes" id="UP000297248"/>
    </source>
</evidence>